<keyword evidence="2" id="KW-1185">Reference proteome</keyword>
<gene>
    <name evidence="1" type="ORF">Triagg1_1393</name>
</gene>
<comment type="caution">
    <text evidence="1">The sequence shown here is derived from an EMBL/GenBank/DDBJ whole genome shotgun (WGS) entry which is preliminary data.</text>
</comment>
<evidence type="ECO:0000313" key="2">
    <source>
        <dbReference type="Proteomes" id="UP001273209"/>
    </source>
</evidence>
<dbReference type="Proteomes" id="UP001273209">
    <property type="component" value="Unassembled WGS sequence"/>
</dbReference>
<dbReference type="RefSeq" id="XP_062759732.1">
    <property type="nucleotide sequence ID" value="XM_062895458.1"/>
</dbReference>
<organism evidence="1 2">
    <name type="scientific">Trichoderma aggressivum f. europaeum</name>
    <dbReference type="NCBI Taxonomy" id="173218"/>
    <lineage>
        <taxon>Eukaryota</taxon>
        <taxon>Fungi</taxon>
        <taxon>Dikarya</taxon>
        <taxon>Ascomycota</taxon>
        <taxon>Pezizomycotina</taxon>
        <taxon>Sordariomycetes</taxon>
        <taxon>Hypocreomycetidae</taxon>
        <taxon>Hypocreales</taxon>
        <taxon>Hypocreaceae</taxon>
        <taxon>Trichoderma</taxon>
    </lineage>
</organism>
<evidence type="ECO:0000313" key="1">
    <source>
        <dbReference type="EMBL" id="KAK4083731.1"/>
    </source>
</evidence>
<dbReference type="AlphaFoldDB" id="A0AAE1IKP1"/>
<dbReference type="EMBL" id="JAWRVG010000003">
    <property type="protein sequence ID" value="KAK4083731.1"/>
    <property type="molecule type" value="Genomic_DNA"/>
</dbReference>
<proteinExistence type="predicted"/>
<reference evidence="1" key="1">
    <citation type="submission" date="2023-11" db="EMBL/GenBank/DDBJ databases">
        <title>The genome sequences of three competitors of mushroom-forming fungi.</title>
        <authorList>
            <person name="Beijen E."/>
            <person name="Ohm R.A."/>
        </authorList>
    </citation>
    <scope>NUCLEOTIDE SEQUENCE</scope>
    <source>
        <strain evidence="1">CBS 100526</strain>
    </source>
</reference>
<accession>A0AAE1IKP1</accession>
<sequence length="412" mass="47959">MSLLNAPLQSYFYSFFQHTYEVVAPILTTSKIPIFIKDINHPWVNENLQWLENRHDPFQELCDPNSELYREIDGRVCPPDLFNRLEINNDIWDNNGWDNGWDTSRTPWRNARERLREMRDCPMALDSVKHLYVDIYVSDGTYGSRYDSPNPGDDIPDLFADVLTLMHNLERIDWKISEESTDYFEKAFSEKNLSLPSVIQLIPSQSSFYLIPMCPNLRELEAKESTNTQKLFIESTSKVPSIQSLKYEAAHRWTEPLLSEEEKLQMVKKDLNLEPDDIIIIQRPNDPYLKILLRELVGYPNIRHLELPWAGQLSLGFDGGPMCGNAYFGPEGRAYHRRVIQTVAETEEKAVRIALSVLPHLESISIGESTPHMIKEDGKKVIFEWPWTGRMEEWLLEQVPDVAEDDPYYDAY</sequence>
<name>A0AAE1IKP1_9HYPO</name>
<protein>
    <submittedName>
        <fullName evidence="1">Uncharacterized protein</fullName>
    </submittedName>
</protein>
<dbReference type="GeneID" id="87915363"/>